<keyword evidence="3 7" id="KW-1133">Transmembrane helix</keyword>
<evidence type="ECO:0000256" key="7">
    <source>
        <dbReference type="SAM" id="Phobius"/>
    </source>
</evidence>
<accession>A0A2T9ZLI6</accession>
<evidence type="ECO:0000256" key="5">
    <source>
        <dbReference type="ARBA" id="ARBA00023136"/>
    </source>
</evidence>
<evidence type="ECO:0000256" key="2">
    <source>
        <dbReference type="ARBA" id="ARBA00022692"/>
    </source>
</evidence>
<dbReference type="STRING" id="133381.A0A2T9ZLI6"/>
<dbReference type="PANTHER" id="PTHR23063:SF60">
    <property type="entry name" value="LYSOPHOSPHATIDIC ACID:OLEOYL-COA ACYLTRANSFERASE 1"/>
    <property type="match status" value="1"/>
</dbReference>
<dbReference type="Proteomes" id="UP000245609">
    <property type="component" value="Unassembled WGS sequence"/>
</dbReference>
<keyword evidence="6" id="KW-0012">Acyltransferase</keyword>
<dbReference type="EMBL" id="MBFS01000006">
    <property type="protein sequence ID" value="PVV05420.1"/>
    <property type="molecule type" value="Genomic_DNA"/>
</dbReference>
<sequence>MEKYSKWRDFGTGIQPFLPIVPPNSRTRGIGSVSSILCTYVLGVVLSISRLLTLVAILSVDSLFTNVISNLFPTQYLRNTCKNFFRKNFATLLLWNSGFLSIDQSVYSLKKFKSLKKSLDSGSKQPKSGDLIFSNHSSYIDVLYFISRYNPIFVEIDNATLKMKPLKGWNAIISSCSKPKALLNAKDAMSLSQISQDARKYNMGPIVVFPENTTSNGLGLLKPLDIFSDPENIDENISIFITCLKYPSKRFSPTFPMGSPISHYFWLNANLTNKLSVVSVDPMECPTFKGLENKSSKGNAERQEIDMDKEINSGMISCTKLKQTKLSTLDKLDFLAYYYAKSEQYKKNK</sequence>
<keyword evidence="9" id="KW-1185">Reference proteome</keyword>
<evidence type="ECO:0000313" key="8">
    <source>
        <dbReference type="EMBL" id="PVV05420.1"/>
    </source>
</evidence>
<name>A0A2T9ZLI6_9FUNG</name>
<feature type="transmembrane region" description="Helical" evidence="7">
    <location>
        <begin position="36"/>
        <end position="60"/>
    </location>
</feature>
<keyword evidence="5 7" id="KW-0472">Membrane</keyword>
<evidence type="ECO:0000256" key="1">
    <source>
        <dbReference type="ARBA" id="ARBA00022679"/>
    </source>
</evidence>
<dbReference type="OrthoDB" id="272512at2759"/>
<dbReference type="PANTHER" id="PTHR23063">
    <property type="entry name" value="PHOSPHOLIPID ACYLTRANSFERASE"/>
    <property type="match status" value="1"/>
</dbReference>
<reference evidence="8 9" key="1">
    <citation type="journal article" date="2018" name="MBio">
        <title>Comparative Genomics Reveals the Core Gene Toolbox for the Fungus-Insect Symbiosis.</title>
        <authorList>
            <person name="Wang Y."/>
            <person name="Stata M."/>
            <person name="Wang W."/>
            <person name="Stajich J.E."/>
            <person name="White M.M."/>
            <person name="Moncalvo J.M."/>
        </authorList>
    </citation>
    <scope>NUCLEOTIDE SEQUENCE [LARGE SCALE GENOMIC DNA]</scope>
    <source>
        <strain evidence="8 9">SC-DP-2</strain>
    </source>
</reference>
<evidence type="ECO:0000256" key="6">
    <source>
        <dbReference type="ARBA" id="ARBA00023315"/>
    </source>
</evidence>
<evidence type="ECO:0000313" key="9">
    <source>
        <dbReference type="Proteomes" id="UP000245609"/>
    </source>
</evidence>
<protein>
    <recommendedName>
        <fullName evidence="10">Phospholipid/glycerol acyltransferase domain-containing protein</fullName>
    </recommendedName>
</protein>
<comment type="caution">
    <text evidence="8">The sequence shown here is derived from an EMBL/GenBank/DDBJ whole genome shotgun (WGS) entry which is preliminary data.</text>
</comment>
<keyword evidence="4" id="KW-0443">Lipid metabolism</keyword>
<proteinExistence type="predicted"/>
<evidence type="ECO:0000256" key="3">
    <source>
        <dbReference type="ARBA" id="ARBA00022989"/>
    </source>
</evidence>
<dbReference type="SUPFAM" id="SSF69593">
    <property type="entry name" value="Glycerol-3-phosphate (1)-acyltransferase"/>
    <property type="match status" value="1"/>
</dbReference>
<keyword evidence="2 7" id="KW-0812">Transmembrane</keyword>
<dbReference type="GO" id="GO:0016746">
    <property type="term" value="F:acyltransferase activity"/>
    <property type="evidence" value="ECO:0007669"/>
    <property type="project" value="UniProtKB-KW"/>
</dbReference>
<dbReference type="GO" id="GO:0006629">
    <property type="term" value="P:lipid metabolic process"/>
    <property type="evidence" value="ECO:0007669"/>
    <property type="project" value="UniProtKB-KW"/>
</dbReference>
<evidence type="ECO:0000256" key="4">
    <source>
        <dbReference type="ARBA" id="ARBA00023098"/>
    </source>
</evidence>
<dbReference type="AlphaFoldDB" id="A0A2T9ZLI6"/>
<gene>
    <name evidence="8" type="ORF">BB560_000055</name>
</gene>
<organism evidence="8 9">
    <name type="scientific">Smittium megazygosporum</name>
    <dbReference type="NCBI Taxonomy" id="133381"/>
    <lineage>
        <taxon>Eukaryota</taxon>
        <taxon>Fungi</taxon>
        <taxon>Fungi incertae sedis</taxon>
        <taxon>Zoopagomycota</taxon>
        <taxon>Kickxellomycotina</taxon>
        <taxon>Harpellomycetes</taxon>
        <taxon>Harpellales</taxon>
        <taxon>Legeriomycetaceae</taxon>
        <taxon>Smittium</taxon>
    </lineage>
</organism>
<keyword evidence="1" id="KW-0808">Transferase</keyword>
<evidence type="ECO:0008006" key="10">
    <source>
        <dbReference type="Google" id="ProtNLM"/>
    </source>
</evidence>